<dbReference type="Pfam" id="PF04355">
    <property type="entry name" value="BamE"/>
    <property type="match status" value="1"/>
</dbReference>
<evidence type="ECO:0000256" key="4">
    <source>
        <dbReference type="HAMAP-Rule" id="MF_00925"/>
    </source>
</evidence>
<organism evidence="7 8">
    <name type="scientific">Paraglaciecola mesophila</name>
    <dbReference type="NCBI Taxonomy" id="197222"/>
    <lineage>
        <taxon>Bacteria</taxon>
        <taxon>Pseudomonadati</taxon>
        <taxon>Pseudomonadota</taxon>
        <taxon>Gammaproteobacteria</taxon>
        <taxon>Alteromonadales</taxon>
        <taxon>Alteromonadaceae</taxon>
        <taxon>Paraglaciecola</taxon>
    </lineage>
</organism>
<name>A0A857JIB5_9ALTE</name>
<dbReference type="InterPro" id="IPR026592">
    <property type="entry name" value="BamE"/>
</dbReference>
<dbReference type="InterPro" id="IPR037873">
    <property type="entry name" value="BamE-like"/>
</dbReference>
<dbReference type="PANTHER" id="PTHR37482">
    <property type="entry name" value="OUTER MEMBRANE PROTEIN ASSEMBLY FACTOR BAME"/>
    <property type="match status" value="1"/>
</dbReference>
<evidence type="ECO:0000313" key="8">
    <source>
        <dbReference type="Proteomes" id="UP000464524"/>
    </source>
</evidence>
<dbReference type="RefSeq" id="WP_007986752.1">
    <property type="nucleotide sequence ID" value="NZ_CP047656.1"/>
</dbReference>
<protein>
    <recommendedName>
        <fullName evidence="4">Outer membrane protein assembly factor BamE</fullName>
    </recommendedName>
</protein>
<comment type="subcellular location">
    <subcellularLocation>
        <location evidence="4">Cell outer membrane</location>
        <topology evidence="4">Lipid-anchor</topology>
    </subcellularLocation>
</comment>
<feature type="chain" id="PRO_5033171880" description="Outer membrane protein assembly factor BamE" evidence="5">
    <location>
        <begin position="21"/>
        <end position="118"/>
    </location>
</feature>
<evidence type="ECO:0000313" key="7">
    <source>
        <dbReference type="EMBL" id="QHJ10687.1"/>
    </source>
</evidence>
<dbReference type="HAMAP" id="MF_00925">
    <property type="entry name" value="OM_assembly_BamE"/>
    <property type="match status" value="1"/>
</dbReference>
<comment type="subunit">
    <text evidence="4">Part of the Bam complex.</text>
</comment>
<dbReference type="InterPro" id="IPR007450">
    <property type="entry name" value="BamE_dom"/>
</dbReference>
<dbReference type="EMBL" id="CP047656">
    <property type="protein sequence ID" value="QHJ10687.1"/>
    <property type="molecule type" value="Genomic_DNA"/>
</dbReference>
<accession>A0A857JIB5</accession>
<dbReference type="GO" id="GO:0030674">
    <property type="term" value="F:protein-macromolecule adaptor activity"/>
    <property type="evidence" value="ECO:0007669"/>
    <property type="project" value="TreeGrafter"/>
</dbReference>
<evidence type="ECO:0000256" key="1">
    <source>
        <dbReference type="ARBA" id="ARBA00022729"/>
    </source>
</evidence>
<dbReference type="KEGG" id="pmes:FX988_00907"/>
<evidence type="ECO:0000259" key="6">
    <source>
        <dbReference type="Pfam" id="PF04355"/>
    </source>
</evidence>
<keyword evidence="1 4" id="KW-0732">Signal</keyword>
<dbReference type="OrthoDB" id="9808250at2"/>
<keyword evidence="8" id="KW-1185">Reference proteome</keyword>
<proteinExistence type="inferred from homology"/>
<keyword evidence="4" id="KW-0449">Lipoprotein</keyword>
<dbReference type="GO" id="GO:0043165">
    <property type="term" value="P:Gram-negative-bacterium-type cell outer membrane assembly"/>
    <property type="evidence" value="ECO:0007669"/>
    <property type="project" value="UniProtKB-UniRule"/>
</dbReference>
<keyword evidence="4" id="KW-0564">Palmitate</keyword>
<dbReference type="PANTHER" id="PTHR37482:SF1">
    <property type="entry name" value="OUTER MEMBRANE PROTEIN ASSEMBLY FACTOR BAME"/>
    <property type="match status" value="1"/>
</dbReference>
<dbReference type="GO" id="GO:0051205">
    <property type="term" value="P:protein insertion into membrane"/>
    <property type="evidence" value="ECO:0007669"/>
    <property type="project" value="UniProtKB-UniRule"/>
</dbReference>
<sequence length="118" mass="13859">MKFRNILVVIAASLMLSACADWIYRIDVPQGNFLDERDVSKLRINMTKEQVVYVLGKPVVEDSFDHDTWYYLYQMKRGMAKRGKDFRKELTLSFVDNRVSEVSGDFELSEDFYTPLDE</sequence>
<feature type="signal peptide" evidence="5">
    <location>
        <begin position="1"/>
        <end position="20"/>
    </location>
</feature>
<dbReference type="AlphaFoldDB" id="A0A857JIB5"/>
<dbReference type="Proteomes" id="UP000464524">
    <property type="component" value="Chromosome"/>
</dbReference>
<reference evidence="7 8" key="1">
    <citation type="submission" date="2019-12" db="EMBL/GenBank/DDBJ databases">
        <title>Genome sequencing and assembly of endphytes of Porphyra tenera.</title>
        <authorList>
            <person name="Park J.M."/>
            <person name="Shin R."/>
            <person name="Jo S.H."/>
        </authorList>
    </citation>
    <scope>NUCLEOTIDE SEQUENCE [LARGE SCALE GENOMIC DNA]</scope>
    <source>
        <strain evidence="7 8">GPM4</strain>
    </source>
</reference>
<evidence type="ECO:0000256" key="2">
    <source>
        <dbReference type="ARBA" id="ARBA00023136"/>
    </source>
</evidence>
<dbReference type="GO" id="GO:1990063">
    <property type="term" value="C:Bam protein complex"/>
    <property type="evidence" value="ECO:0007669"/>
    <property type="project" value="TreeGrafter"/>
</dbReference>
<dbReference type="PROSITE" id="PS51257">
    <property type="entry name" value="PROKAR_LIPOPROTEIN"/>
    <property type="match status" value="1"/>
</dbReference>
<comment type="function">
    <text evidence="4">Part of the outer membrane protein assembly complex, which is involved in assembly and insertion of beta-barrel proteins into the outer membrane.</text>
</comment>
<evidence type="ECO:0000256" key="3">
    <source>
        <dbReference type="ARBA" id="ARBA00023237"/>
    </source>
</evidence>
<evidence type="ECO:0000256" key="5">
    <source>
        <dbReference type="SAM" id="SignalP"/>
    </source>
</evidence>
<feature type="domain" description="Outer membrane protein assembly factor BamE" evidence="6">
    <location>
        <begin position="31"/>
        <end position="102"/>
    </location>
</feature>
<gene>
    <name evidence="4" type="primary">bamE</name>
    <name evidence="7" type="ORF">FX988_00907</name>
</gene>
<dbReference type="Gene3D" id="3.30.1450.10">
    <property type="match status" value="1"/>
</dbReference>
<keyword evidence="3 4" id="KW-0998">Cell outer membrane</keyword>
<keyword evidence="2 4" id="KW-0472">Membrane</keyword>
<comment type="similarity">
    <text evidence="4">Belongs to the BamE family.</text>
</comment>